<protein>
    <submittedName>
        <fullName evidence="3">Uncharacterized protein</fullName>
    </submittedName>
</protein>
<dbReference type="EMBL" id="AKVJ01000010">
    <property type="protein sequence ID" value="EIW20112.1"/>
    <property type="molecule type" value="Genomic_DNA"/>
</dbReference>
<dbReference type="PATRIC" id="fig|1149862.3.peg.831"/>
<organism evidence="3 4">
    <name type="scientific">Pelosinus fermentans B4</name>
    <dbReference type="NCBI Taxonomy" id="1149862"/>
    <lineage>
        <taxon>Bacteria</taxon>
        <taxon>Bacillati</taxon>
        <taxon>Bacillota</taxon>
        <taxon>Negativicutes</taxon>
        <taxon>Selenomonadales</taxon>
        <taxon>Sporomusaceae</taxon>
        <taxon>Pelosinus</taxon>
    </lineage>
</organism>
<evidence type="ECO:0000256" key="1">
    <source>
        <dbReference type="SAM" id="MobiDB-lite"/>
    </source>
</evidence>
<name>I9B4N9_9FIRM</name>
<evidence type="ECO:0000313" key="4">
    <source>
        <dbReference type="Proteomes" id="UP000004324"/>
    </source>
</evidence>
<evidence type="ECO:0000256" key="2">
    <source>
        <dbReference type="SAM" id="SignalP"/>
    </source>
</evidence>
<keyword evidence="2" id="KW-0732">Signal</keyword>
<sequence precursor="true">MKQYFTKKLVSGLILGCLALSVGAVAFAHDRQQEFMPGPGMNHRMPNPEDREKHMKISMDKLVNDGTITQEQEDNLIKFFKEKDTQRKSEMEKTRSMTPEERDTFFKEKFNQPPDMTKELKDAAGLSDEQAKAVDDALRPPHRPGPEGGPCCPKLPTP</sequence>
<dbReference type="RefSeq" id="WP_007931593.1">
    <property type="nucleotide sequence ID" value="NZ_AKVJ01000010.1"/>
</dbReference>
<gene>
    <name evidence="3" type="ORF">FB4_2544</name>
</gene>
<dbReference type="AlphaFoldDB" id="I9B4N9"/>
<accession>I9B4N9</accession>
<feature type="compositionally biased region" description="Basic and acidic residues" evidence="1">
    <location>
        <begin position="83"/>
        <end position="122"/>
    </location>
</feature>
<comment type="caution">
    <text evidence="3">The sequence shown here is derived from an EMBL/GenBank/DDBJ whole genome shotgun (WGS) entry which is preliminary data.</text>
</comment>
<feature type="chain" id="PRO_5003719352" evidence="2">
    <location>
        <begin position="29"/>
        <end position="158"/>
    </location>
</feature>
<feature type="signal peptide" evidence="2">
    <location>
        <begin position="1"/>
        <end position="28"/>
    </location>
</feature>
<feature type="compositionally biased region" description="Basic and acidic residues" evidence="1">
    <location>
        <begin position="129"/>
        <end position="139"/>
    </location>
</feature>
<feature type="region of interest" description="Disordered" evidence="1">
    <location>
        <begin position="83"/>
        <end position="158"/>
    </location>
</feature>
<keyword evidence="4" id="KW-1185">Reference proteome</keyword>
<dbReference type="Proteomes" id="UP000004324">
    <property type="component" value="Unassembled WGS sequence"/>
</dbReference>
<evidence type="ECO:0000313" key="3">
    <source>
        <dbReference type="EMBL" id="EIW20112.1"/>
    </source>
</evidence>
<reference evidence="3 4" key="1">
    <citation type="journal article" date="2012" name="J. Bacteriol.">
        <title>Draft Genome Sequences for Two Metal-Reducing Pelosinus fermentans Strains Isolated from a Cr(VI)-Contaminated Site and for Type Strain R7.</title>
        <authorList>
            <person name="Brown S.D."/>
            <person name="Podar M."/>
            <person name="Klingeman D.M."/>
            <person name="Johnson C.M."/>
            <person name="Yang Z.K."/>
            <person name="Utturkar S.M."/>
            <person name="Land M.L."/>
            <person name="Mosher J.J."/>
            <person name="Hurt R.A.Jr."/>
            <person name="Phelps T.J."/>
            <person name="Palumbo A.V."/>
            <person name="Arkin A.P."/>
            <person name="Hazen T.C."/>
            <person name="Elias D.A."/>
        </authorList>
    </citation>
    <scope>NUCLEOTIDE SEQUENCE [LARGE SCALE GENOMIC DNA]</scope>
    <source>
        <strain evidence="3 4">B4</strain>
    </source>
</reference>
<proteinExistence type="predicted"/>
<dbReference type="OrthoDB" id="1682928at2"/>